<keyword evidence="4" id="KW-0238">DNA-binding</keyword>
<evidence type="ECO:0000256" key="4">
    <source>
        <dbReference type="ARBA" id="ARBA00023125"/>
    </source>
</evidence>
<keyword evidence="3" id="KW-0805">Transcription regulation</keyword>
<keyword evidence="6" id="KW-0539">Nucleus</keyword>
<comment type="caution">
    <text evidence="8">The sequence shown here is derived from an EMBL/GenBank/DDBJ whole genome shotgun (WGS) entry which is preliminary data.</text>
</comment>
<dbReference type="EMBL" id="PXXK01000027">
    <property type="protein sequence ID" value="RFN54428.1"/>
    <property type="molecule type" value="Genomic_DNA"/>
</dbReference>
<dbReference type="AlphaFoldDB" id="A0A395N2S3"/>
<evidence type="ECO:0000256" key="6">
    <source>
        <dbReference type="ARBA" id="ARBA00023242"/>
    </source>
</evidence>
<keyword evidence="2" id="KW-0862">Zinc</keyword>
<reference evidence="8 9" key="1">
    <citation type="journal article" date="2018" name="PLoS Pathog.">
        <title>Evolution of structural diversity of trichothecenes, a family of toxins produced by plant pathogenic and entomopathogenic fungi.</title>
        <authorList>
            <person name="Proctor R.H."/>
            <person name="McCormick S.P."/>
            <person name="Kim H.S."/>
            <person name="Cardoza R.E."/>
            <person name="Stanley A.M."/>
            <person name="Lindo L."/>
            <person name="Kelly A."/>
            <person name="Brown D.W."/>
            <person name="Lee T."/>
            <person name="Vaughan M.M."/>
            <person name="Alexander N.J."/>
            <person name="Busman M."/>
            <person name="Gutierrez S."/>
        </authorList>
    </citation>
    <scope>NUCLEOTIDE SEQUENCE [LARGE SCALE GENOMIC DNA]</scope>
    <source>
        <strain evidence="8 9">NRRL 13405</strain>
    </source>
</reference>
<protein>
    <submittedName>
        <fullName evidence="8">C6 zinc finger domain-containing protein</fullName>
    </submittedName>
</protein>
<evidence type="ECO:0000256" key="1">
    <source>
        <dbReference type="ARBA" id="ARBA00022723"/>
    </source>
</evidence>
<evidence type="ECO:0000256" key="3">
    <source>
        <dbReference type="ARBA" id="ARBA00023015"/>
    </source>
</evidence>
<dbReference type="GO" id="GO:0046872">
    <property type="term" value="F:metal ion binding"/>
    <property type="evidence" value="ECO:0007669"/>
    <property type="project" value="UniProtKB-KW"/>
</dbReference>
<organism evidence="8 9">
    <name type="scientific">Fusarium flagelliforme</name>
    <dbReference type="NCBI Taxonomy" id="2675880"/>
    <lineage>
        <taxon>Eukaryota</taxon>
        <taxon>Fungi</taxon>
        <taxon>Dikarya</taxon>
        <taxon>Ascomycota</taxon>
        <taxon>Pezizomycotina</taxon>
        <taxon>Sordariomycetes</taxon>
        <taxon>Hypocreomycetidae</taxon>
        <taxon>Hypocreales</taxon>
        <taxon>Nectriaceae</taxon>
        <taxon>Fusarium</taxon>
        <taxon>Fusarium incarnatum-equiseti species complex</taxon>
    </lineage>
</organism>
<feature type="region of interest" description="Disordered" evidence="7">
    <location>
        <begin position="442"/>
        <end position="461"/>
    </location>
</feature>
<dbReference type="STRING" id="2594813.A0A395N2S3"/>
<dbReference type="Pfam" id="PF11951">
    <property type="entry name" value="Fungal_trans_2"/>
    <property type="match status" value="1"/>
</dbReference>
<dbReference type="Proteomes" id="UP000265631">
    <property type="component" value="Unassembled WGS sequence"/>
</dbReference>
<evidence type="ECO:0000256" key="2">
    <source>
        <dbReference type="ARBA" id="ARBA00022833"/>
    </source>
</evidence>
<dbReference type="GO" id="GO:0003677">
    <property type="term" value="F:DNA binding"/>
    <property type="evidence" value="ECO:0007669"/>
    <property type="project" value="UniProtKB-KW"/>
</dbReference>
<keyword evidence="5" id="KW-0804">Transcription</keyword>
<accession>A0A395N2S3</accession>
<evidence type="ECO:0000256" key="5">
    <source>
        <dbReference type="ARBA" id="ARBA00023163"/>
    </source>
</evidence>
<evidence type="ECO:0000313" key="9">
    <source>
        <dbReference type="Proteomes" id="UP000265631"/>
    </source>
</evidence>
<gene>
    <name evidence="8" type="ORF">FIE12Z_1216</name>
</gene>
<sequence length="545" mass="61807">MNSLPQLNGPDEQRSFQFYQFVTAPHLASDHNSSLWTVMALRLSHTRLSVRHAILAVGSLHEAVAHDGPPTGQGKLSKKQVFALQQYNKAISLLRQQLNDEDQHEPFVPLLLCALFVCMEYMQVNRQHSFMYLLQGRKLLHNSTSLTSSQHDLIRQSVAPVFIRSCLASYVFGALPMPIPDALNPYVEVPAVFRSGYEARDAFYPILDRCLRFRHLYKLNRQRKDQTLATDFSYRAPDLNEPEAAVYEDLAVSRAEQQAILSRLSSWHSAFSVLAATKKPDAFLWAPSVILVQMLYHASIIWVSTVFAEDETDYDAYVGHFSAMLPFCTAYLDVTKSGACKKPPEQSSTMRNTKSNIRTAEWSLPFMRQDENKIDFSFESGVIMFLLFIAAKCRHSRVRNAAVELLFKYSKRQENISSASFTAYLASRWVEMEMAAVRISNQHQKPQRRYSQHPEFEPGPAEPPLNCTEGTPARGASNIAVPKADGPSVEPDNAAAQFGIPEQCRISEILVERENDRSMRLIFVRRHNALDNSMEIWDEVVPLNS</sequence>
<name>A0A395N2S3_9HYPO</name>
<dbReference type="InterPro" id="IPR052360">
    <property type="entry name" value="Transcr_Regulatory_Proteins"/>
</dbReference>
<dbReference type="InterPro" id="IPR021858">
    <property type="entry name" value="Fun_TF"/>
</dbReference>
<keyword evidence="1" id="KW-0479">Metal-binding</keyword>
<keyword evidence="9" id="KW-1185">Reference proteome</keyword>
<evidence type="ECO:0000313" key="8">
    <source>
        <dbReference type="EMBL" id="RFN54428.1"/>
    </source>
</evidence>
<dbReference type="PANTHER" id="PTHR36206">
    <property type="entry name" value="ASPERCRYPTIN BIOSYNTHESIS CLUSTER-SPECIFIC TRANSCRIPTION REGULATOR ATNN-RELATED"/>
    <property type="match status" value="1"/>
</dbReference>
<dbReference type="PANTHER" id="PTHR36206:SF16">
    <property type="entry name" value="TRANSCRIPTION FACTOR DOMAIN-CONTAINING PROTEIN-RELATED"/>
    <property type="match status" value="1"/>
</dbReference>
<proteinExistence type="predicted"/>
<evidence type="ECO:0000256" key="7">
    <source>
        <dbReference type="SAM" id="MobiDB-lite"/>
    </source>
</evidence>